<evidence type="ECO:0000259" key="3">
    <source>
        <dbReference type="Pfam" id="PF13960"/>
    </source>
</evidence>
<dbReference type="OrthoDB" id="1878503at2759"/>
<organism evidence="5 6">
    <name type="scientific">Rhododendron simsii</name>
    <name type="common">Sims's rhododendron</name>
    <dbReference type="NCBI Taxonomy" id="118357"/>
    <lineage>
        <taxon>Eukaryota</taxon>
        <taxon>Viridiplantae</taxon>
        <taxon>Streptophyta</taxon>
        <taxon>Embryophyta</taxon>
        <taxon>Tracheophyta</taxon>
        <taxon>Spermatophyta</taxon>
        <taxon>Magnoliopsida</taxon>
        <taxon>eudicotyledons</taxon>
        <taxon>Gunneridae</taxon>
        <taxon>Pentapetalae</taxon>
        <taxon>asterids</taxon>
        <taxon>Ericales</taxon>
        <taxon>Ericaceae</taxon>
        <taxon>Ericoideae</taxon>
        <taxon>Rhodoreae</taxon>
        <taxon>Rhododendron</taxon>
    </lineage>
</organism>
<gene>
    <name evidence="5" type="ORF">RHSIM_Rhsim11G0024300</name>
</gene>
<comment type="caution">
    <text evidence="5">The sequence shown here is derived from an EMBL/GenBank/DDBJ whole genome shotgun (WGS) entry which is preliminary data.</text>
</comment>
<dbReference type="Pfam" id="PF13963">
    <property type="entry name" value="Transpos_assoc"/>
    <property type="match status" value="1"/>
</dbReference>
<dbReference type="Pfam" id="PF02992">
    <property type="entry name" value="Transposase_21"/>
    <property type="match status" value="1"/>
</dbReference>
<feature type="domain" description="DUF4216" evidence="2">
    <location>
        <begin position="951"/>
        <end position="1022"/>
    </location>
</feature>
<dbReference type="Pfam" id="PF13960">
    <property type="entry name" value="DUF4218"/>
    <property type="match status" value="1"/>
</dbReference>
<sequence length="1126" mass="131478">MLHIVFTFGDKDWQHNKKCVAIEYVSATYFDVGNSLYIRQRKSHRRRENSATHFEVGKRLHIRRQMDKSWMLLPDRFCPAYVDGVDSFIEFSKAHLNGEVEIKCPCTNCHNYYKNDYDIVRTHLLVRGMMVSYTTWLLHGELPELDEQDDSEDEYNEDRGDEYEQLIEDHYKGTYMGSDTIEREDVRDFEKLLEAAQRSLYPDCKKSDTLLAFVIEMLQVKVESGWSNQSFNKNLAKISRFLPEGHVVPKSINECKKLLRDLGLGYEFIHACPMDCVLFWKEKAHLQKCPKCHSSRYKVNDGKGKKIPQKILRYFPLTPRLQRLYMTLEIAKDMRWHSDKRVDDEQMRHPADTPQWKEFDWIYPEFSMETRNVRLGLATDGFNPFGTMSASYSMWPVIMTPYNLPPWRCMKDPFLMMSLLIPGPNQPGTNIDVYLRPLVDELKDLWNNGVMTYDASAGVTFLMRASLMWTIHDLPAYGDISGWRTKGYLACSTCNDSPISQRLIDKIGWVGHRSYLPGNHAWRKDKKFNGFPEYDKKSLELPVEKVMSQLDRLQPVEFGKDTRDGKNKDTYKAREDLKQKGIRPELHLQTTANGSIVKPRASYTLDPHQVDGFYEFLKSISYPDGYATNISRCVTSKNGRLSGMKSHDCHVLLQRLLPIGMRGFVSKEICTTLFELGNFFQELCSKTIRRSDVEKWEERVVLILCKLEKIFPPAFFDVMVHLTVHLSREAMVAGPVQYRWMYPIERFLGKLKRYVTNKAWPEGSIAEAYIVQECLTFCSMYLRNGSNKPERNRDGVDRGFEMEIFNQHIRLFSPIVGGPEPSQKEREIAHWFVLYNCPEVEPYLEEHENIIQNPQGCDIIQIQRKEFPIWFKKRMNDLRTEGSQEATDELWSLANGLGSIIDFYSGCICNGVRFHTRDRESRRKSQNSGIVVEGEERGKNMNYYGYLNKIWELRYANGGRVVLFQCEWYNTGHKSRIYTDEYVTSIDITRLWYKDDPFVLPSNVKQVFYVNDTTKGKNWRVVELVRHRGVWDVPEQDELPHDPFQQDETEDGGVKIITEDFEVQHDRDNVNPEIIPGDELIATQVDDQDNEDDTMAEYMDEEDDDLSRQNDLDADSDVDADVDYDI</sequence>
<protein>
    <submittedName>
        <fullName evidence="5">Uncharacterized protein</fullName>
    </submittedName>
</protein>
<evidence type="ECO:0000256" key="1">
    <source>
        <dbReference type="SAM" id="MobiDB-lite"/>
    </source>
</evidence>
<dbReference type="InterPro" id="IPR025312">
    <property type="entry name" value="DUF4216"/>
</dbReference>
<evidence type="ECO:0000259" key="2">
    <source>
        <dbReference type="Pfam" id="PF13952"/>
    </source>
</evidence>
<dbReference type="InterPro" id="IPR004242">
    <property type="entry name" value="Transposase_21"/>
</dbReference>
<dbReference type="EMBL" id="WJXA01000011">
    <property type="protein sequence ID" value="KAF7127981.1"/>
    <property type="molecule type" value="Genomic_DNA"/>
</dbReference>
<feature type="region of interest" description="Disordered" evidence="1">
    <location>
        <begin position="1078"/>
        <end position="1126"/>
    </location>
</feature>
<feature type="compositionally biased region" description="Acidic residues" evidence="1">
    <location>
        <begin position="1112"/>
        <end position="1126"/>
    </location>
</feature>
<keyword evidence="6" id="KW-1185">Reference proteome</keyword>
<dbReference type="Pfam" id="PF13952">
    <property type="entry name" value="DUF4216"/>
    <property type="match status" value="1"/>
</dbReference>
<dbReference type="InterPro" id="IPR025452">
    <property type="entry name" value="DUF4218"/>
</dbReference>
<dbReference type="Proteomes" id="UP000626092">
    <property type="component" value="Unassembled WGS sequence"/>
</dbReference>
<dbReference type="PANTHER" id="PTHR48258">
    <property type="entry name" value="DUF4218 DOMAIN-CONTAINING PROTEIN-RELATED"/>
    <property type="match status" value="1"/>
</dbReference>
<reference evidence="5" key="1">
    <citation type="submission" date="2019-11" db="EMBL/GenBank/DDBJ databases">
        <authorList>
            <person name="Liu Y."/>
            <person name="Hou J."/>
            <person name="Li T.-Q."/>
            <person name="Guan C.-H."/>
            <person name="Wu X."/>
            <person name="Wu H.-Z."/>
            <person name="Ling F."/>
            <person name="Zhang R."/>
            <person name="Shi X.-G."/>
            <person name="Ren J.-P."/>
            <person name="Chen E.-F."/>
            <person name="Sun J.-M."/>
        </authorList>
    </citation>
    <scope>NUCLEOTIDE SEQUENCE</scope>
    <source>
        <strain evidence="5">Adult_tree_wgs_1</strain>
        <tissue evidence="5">Leaves</tissue>
    </source>
</reference>
<accession>A0A834G8W3</accession>
<name>A0A834G8W3_RHOSS</name>
<feature type="compositionally biased region" description="Acidic residues" evidence="1">
    <location>
        <begin position="1086"/>
        <end position="1105"/>
    </location>
</feature>
<dbReference type="PANTHER" id="PTHR48258:SF6">
    <property type="entry name" value="LEUCINE-RICH REPEAT DOMAIN, L DOMAIN-CONTAINING PROTEIN"/>
    <property type="match status" value="1"/>
</dbReference>
<evidence type="ECO:0000313" key="5">
    <source>
        <dbReference type="EMBL" id="KAF7127981.1"/>
    </source>
</evidence>
<dbReference type="InterPro" id="IPR029480">
    <property type="entry name" value="Transpos_assoc"/>
</dbReference>
<dbReference type="AlphaFoldDB" id="A0A834G8W3"/>
<evidence type="ECO:0000259" key="4">
    <source>
        <dbReference type="Pfam" id="PF13963"/>
    </source>
</evidence>
<proteinExistence type="predicted"/>
<feature type="domain" description="DUF4218" evidence="3">
    <location>
        <begin position="683"/>
        <end position="791"/>
    </location>
</feature>
<feature type="domain" description="Transposase-associated" evidence="4">
    <location>
        <begin position="68"/>
        <end position="141"/>
    </location>
</feature>
<evidence type="ECO:0000313" key="6">
    <source>
        <dbReference type="Proteomes" id="UP000626092"/>
    </source>
</evidence>